<keyword evidence="4" id="KW-1003">Cell membrane</keyword>
<dbReference type="AlphaFoldDB" id="A0A1Q9YKF3"/>
<gene>
    <name evidence="10" type="ORF">BO223_06325</name>
</gene>
<keyword evidence="7" id="KW-1278">Translocase</keyword>
<comment type="caution">
    <text evidence="10">The sequence shown here is derived from an EMBL/GenBank/DDBJ whole genome shotgun (WGS) entry which is preliminary data.</text>
</comment>
<dbReference type="InterPro" id="IPR003439">
    <property type="entry name" value="ABC_transporter-like_ATP-bd"/>
</dbReference>
<evidence type="ECO:0000256" key="4">
    <source>
        <dbReference type="ARBA" id="ARBA00022475"/>
    </source>
</evidence>
<dbReference type="PANTHER" id="PTHR43553">
    <property type="entry name" value="HEAVY METAL TRANSPORTER"/>
    <property type="match status" value="1"/>
</dbReference>
<dbReference type="Gene3D" id="3.40.50.300">
    <property type="entry name" value="P-loop containing nucleotide triphosphate hydrolases"/>
    <property type="match status" value="1"/>
</dbReference>
<dbReference type="RefSeq" id="WP_075885375.1">
    <property type="nucleotide sequence ID" value="NZ_CAQOBB010000021.1"/>
</dbReference>
<evidence type="ECO:0000256" key="7">
    <source>
        <dbReference type="ARBA" id="ARBA00022967"/>
    </source>
</evidence>
<dbReference type="SUPFAM" id="SSF52540">
    <property type="entry name" value="P-loop containing nucleoside triphosphate hydrolases"/>
    <property type="match status" value="1"/>
</dbReference>
<feature type="domain" description="ABC transporter" evidence="9">
    <location>
        <begin position="11"/>
        <end position="244"/>
    </location>
</feature>
<evidence type="ECO:0000256" key="5">
    <source>
        <dbReference type="ARBA" id="ARBA00022741"/>
    </source>
</evidence>
<keyword evidence="6" id="KW-0067">ATP-binding</keyword>
<dbReference type="InterPro" id="IPR015856">
    <property type="entry name" value="ABC_transpr_CbiO/EcfA_su"/>
</dbReference>
<dbReference type="PROSITE" id="PS50893">
    <property type="entry name" value="ABC_TRANSPORTER_2"/>
    <property type="match status" value="1"/>
</dbReference>
<protein>
    <submittedName>
        <fullName evidence="10">Energy-coupling factor transporter ATPase</fullName>
    </submittedName>
</protein>
<keyword evidence="3" id="KW-0813">Transport</keyword>
<organism evidence="10 11">
    <name type="scientific">Faecalibaculum rodentium</name>
    <dbReference type="NCBI Taxonomy" id="1702221"/>
    <lineage>
        <taxon>Bacteria</taxon>
        <taxon>Bacillati</taxon>
        <taxon>Bacillota</taxon>
        <taxon>Erysipelotrichia</taxon>
        <taxon>Erysipelotrichales</taxon>
        <taxon>Erysipelotrichaceae</taxon>
        <taxon>Faecalibaculum</taxon>
    </lineage>
</organism>
<dbReference type="NCBIfam" id="TIGR04520">
    <property type="entry name" value="ECF_ATPase_1"/>
    <property type="match status" value="1"/>
</dbReference>
<dbReference type="EMBL" id="MPJZ01000053">
    <property type="protein sequence ID" value="OLU45104.1"/>
    <property type="molecule type" value="Genomic_DNA"/>
</dbReference>
<evidence type="ECO:0000256" key="8">
    <source>
        <dbReference type="ARBA" id="ARBA00023136"/>
    </source>
</evidence>
<evidence type="ECO:0000256" key="2">
    <source>
        <dbReference type="ARBA" id="ARBA00005417"/>
    </source>
</evidence>
<dbReference type="InterPro" id="IPR027417">
    <property type="entry name" value="P-loop_NTPase"/>
</dbReference>
<dbReference type="Proteomes" id="UP000186758">
    <property type="component" value="Unassembled WGS sequence"/>
</dbReference>
<dbReference type="CDD" id="cd03225">
    <property type="entry name" value="ABC_cobalt_CbiO_domain1"/>
    <property type="match status" value="1"/>
</dbReference>
<reference evidence="10 11" key="1">
    <citation type="submission" date="2016-11" db="EMBL/GenBank/DDBJ databases">
        <title>Description of two novel members of the family Erysipelotrichaceae: Ileibacterium lipovorans gen. nov., sp. nov. and Dubosiella newyorkensis, gen. nov., sp. nov.</title>
        <authorList>
            <person name="Cox L.M."/>
            <person name="Sohn J."/>
            <person name="Tyrrell K.L."/>
            <person name="Citron D.M."/>
            <person name="Lawson P.A."/>
            <person name="Patel N.B."/>
            <person name="Iizumi T."/>
            <person name="Perez-Perez G.I."/>
            <person name="Goldstein E.J."/>
            <person name="Blaser M.J."/>
        </authorList>
    </citation>
    <scope>NUCLEOTIDE SEQUENCE [LARGE SCALE GENOMIC DNA]</scope>
    <source>
        <strain evidence="10 11">NYU-BL-K8</strain>
    </source>
</reference>
<comment type="similarity">
    <text evidence="2">Belongs to the ABC transporter superfamily.</text>
</comment>
<dbReference type="InterPro" id="IPR003593">
    <property type="entry name" value="AAA+_ATPase"/>
</dbReference>
<keyword evidence="8" id="KW-0472">Membrane</keyword>
<sequence>MTKDTNGRDAVSVRDLTFSYDGETDVLKGISFDIPQGSYTAVIGHNGSGKSTLAKLLIGLLAAKSGTIRILGQELNEETVYDIRNRTGIVFQNPDNQFIGSTVADDIAFGLENRCIPQNEMQGLIETAAAQVGMTKFLESEPTKLSGGQKQRVAIAGILAVAPDIIIFDESTSMLDPRGKKAINEEIRRMHEERDITILSITHDMEEVAQSDNVLVLRDGTIAMTGTPREVFSRERELKEMDLDVPFAWKITEELMKLGLADHPALNLEEAAEELCR</sequence>
<evidence type="ECO:0000256" key="6">
    <source>
        <dbReference type="ARBA" id="ARBA00022840"/>
    </source>
</evidence>
<proteinExistence type="inferred from homology"/>
<dbReference type="InterPro" id="IPR017871">
    <property type="entry name" value="ABC_transporter-like_CS"/>
</dbReference>
<name>A0A1Q9YKF3_9FIRM</name>
<dbReference type="InterPro" id="IPR030947">
    <property type="entry name" value="EcfA_1"/>
</dbReference>
<accession>A0A1Q9YKF3</accession>
<dbReference type="FunFam" id="3.40.50.300:FF:000224">
    <property type="entry name" value="Energy-coupling factor transporter ATP-binding protein EcfA"/>
    <property type="match status" value="1"/>
</dbReference>
<dbReference type="NCBIfam" id="NF010167">
    <property type="entry name" value="PRK13648.1"/>
    <property type="match status" value="1"/>
</dbReference>
<dbReference type="GO" id="GO:0016887">
    <property type="term" value="F:ATP hydrolysis activity"/>
    <property type="evidence" value="ECO:0007669"/>
    <property type="project" value="InterPro"/>
</dbReference>
<keyword evidence="5" id="KW-0547">Nucleotide-binding</keyword>
<comment type="subcellular location">
    <subcellularLocation>
        <location evidence="1">Cell membrane</location>
        <topology evidence="1">Peripheral membrane protein</topology>
    </subcellularLocation>
</comment>
<dbReference type="GO" id="GO:0043190">
    <property type="term" value="C:ATP-binding cassette (ABC) transporter complex"/>
    <property type="evidence" value="ECO:0007669"/>
    <property type="project" value="TreeGrafter"/>
</dbReference>
<dbReference type="PANTHER" id="PTHR43553:SF24">
    <property type="entry name" value="ENERGY-COUPLING FACTOR TRANSPORTER ATP-BINDING PROTEIN ECFA1"/>
    <property type="match status" value="1"/>
</dbReference>
<dbReference type="GO" id="GO:0042626">
    <property type="term" value="F:ATPase-coupled transmembrane transporter activity"/>
    <property type="evidence" value="ECO:0007669"/>
    <property type="project" value="TreeGrafter"/>
</dbReference>
<evidence type="ECO:0000313" key="10">
    <source>
        <dbReference type="EMBL" id="OLU45104.1"/>
    </source>
</evidence>
<evidence type="ECO:0000256" key="1">
    <source>
        <dbReference type="ARBA" id="ARBA00004202"/>
    </source>
</evidence>
<evidence type="ECO:0000259" key="9">
    <source>
        <dbReference type="PROSITE" id="PS50893"/>
    </source>
</evidence>
<evidence type="ECO:0000256" key="3">
    <source>
        <dbReference type="ARBA" id="ARBA00022448"/>
    </source>
</evidence>
<dbReference type="InterPro" id="IPR050095">
    <property type="entry name" value="ECF_ABC_transporter_ATP-bd"/>
</dbReference>
<dbReference type="SMART" id="SM00382">
    <property type="entry name" value="AAA"/>
    <property type="match status" value="1"/>
</dbReference>
<dbReference type="GO" id="GO:0005524">
    <property type="term" value="F:ATP binding"/>
    <property type="evidence" value="ECO:0007669"/>
    <property type="project" value="UniProtKB-KW"/>
</dbReference>
<dbReference type="Pfam" id="PF00005">
    <property type="entry name" value="ABC_tran"/>
    <property type="match status" value="1"/>
</dbReference>
<evidence type="ECO:0000313" key="11">
    <source>
        <dbReference type="Proteomes" id="UP000186758"/>
    </source>
</evidence>
<dbReference type="PROSITE" id="PS00211">
    <property type="entry name" value="ABC_TRANSPORTER_1"/>
    <property type="match status" value="1"/>
</dbReference>